<evidence type="ECO:0000256" key="1">
    <source>
        <dbReference type="ARBA" id="ARBA00006739"/>
    </source>
</evidence>
<reference evidence="6 7" key="1">
    <citation type="submission" date="2019-07" db="EMBL/GenBank/DDBJ databases">
        <title>Draft genome for Aliikangiella sp. M105.</title>
        <authorList>
            <person name="Wang G."/>
        </authorList>
    </citation>
    <scope>NUCLEOTIDE SEQUENCE [LARGE SCALE GENOMIC DNA]</scope>
    <source>
        <strain evidence="6 7">M105</strain>
    </source>
</reference>
<dbReference type="RefSeq" id="WP_142892367.1">
    <property type="nucleotide sequence ID" value="NZ_ML660161.1"/>
</dbReference>
<organism evidence="6 7">
    <name type="scientific">Aliikangiella coralliicola</name>
    <dbReference type="NCBI Taxonomy" id="2592383"/>
    <lineage>
        <taxon>Bacteria</taxon>
        <taxon>Pseudomonadati</taxon>
        <taxon>Pseudomonadota</taxon>
        <taxon>Gammaproteobacteria</taxon>
        <taxon>Oceanospirillales</taxon>
        <taxon>Pleioneaceae</taxon>
        <taxon>Aliikangiella</taxon>
    </lineage>
</organism>
<evidence type="ECO:0000256" key="2">
    <source>
        <dbReference type="ARBA" id="ARBA00022676"/>
    </source>
</evidence>
<keyword evidence="2" id="KW-0328">Glycosyltransferase</keyword>
<keyword evidence="4" id="KW-1133">Transmembrane helix</keyword>
<evidence type="ECO:0000256" key="3">
    <source>
        <dbReference type="ARBA" id="ARBA00022679"/>
    </source>
</evidence>
<comment type="caution">
    <text evidence="6">The sequence shown here is derived from an EMBL/GenBank/DDBJ whole genome shotgun (WGS) entry which is preliminary data.</text>
</comment>
<protein>
    <submittedName>
        <fullName evidence="6">Glycosyltransferase family 2 protein</fullName>
    </submittedName>
</protein>
<dbReference type="CDD" id="cd06439">
    <property type="entry name" value="CESA_like_1"/>
    <property type="match status" value="1"/>
</dbReference>
<gene>
    <name evidence="6" type="ORF">FLL46_04935</name>
</gene>
<keyword evidence="4" id="KW-0472">Membrane</keyword>
<dbReference type="EMBL" id="VIKS01000003">
    <property type="protein sequence ID" value="TQV88882.1"/>
    <property type="molecule type" value="Genomic_DNA"/>
</dbReference>
<dbReference type="AlphaFoldDB" id="A0A545UHE2"/>
<keyword evidence="7" id="KW-1185">Reference proteome</keyword>
<feature type="domain" description="Glycosyltransferase 2-like" evidence="5">
    <location>
        <begin position="47"/>
        <end position="223"/>
    </location>
</feature>
<evidence type="ECO:0000256" key="4">
    <source>
        <dbReference type="SAM" id="Phobius"/>
    </source>
</evidence>
<feature type="transmembrane region" description="Helical" evidence="4">
    <location>
        <begin position="327"/>
        <end position="346"/>
    </location>
</feature>
<keyword evidence="3 6" id="KW-0808">Transferase</keyword>
<proteinExistence type="inferred from homology"/>
<sequence>MSELIFWLCAFMMFYIFAGYPALILLLSKFKSPVSHSPIKEYPTVEVIIVVRNAESYVAEKIASIQNLDYPADKIRTLFISDNSTDGTVDVINKLTEVENDTDGVEGQEKIRVVDNEFKSSKSACLNQAIKLSNADLLLLTDIRQTLESDSLQKLARHFSDDSVGAVSGELVLRDSDGNDFGSGMDAYWRYEKFIRHHESLVDSVPGVTGAIYAMRRELYQDIPAETLLDDVLIPMNLILKNKKVLFEPEAIAYDIPSSDIGREKIRKTRTLAGNWQLLQLRPMLLNPLKNRIWLQFISHKILRLISPLCLLLMFFASILAAKDSAFFVLVSVLQIVVYGTLLVALKKQQLLKHKPIKIAYSFMVLMYFTVLGFLFFVSKKHLQIWK</sequence>
<dbReference type="Proteomes" id="UP000315439">
    <property type="component" value="Unassembled WGS sequence"/>
</dbReference>
<dbReference type="PANTHER" id="PTHR43630">
    <property type="entry name" value="POLY-BETA-1,6-N-ACETYL-D-GLUCOSAMINE SYNTHASE"/>
    <property type="match status" value="1"/>
</dbReference>
<dbReference type="SUPFAM" id="SSF53448">
    <property type="entry name" value="Nucleotide-diphospho-sugar transferases"/>
    <property type="match status" value="1"/>
</dbReference>
<keyword evidence="4" id="KW-0812">Transmembrane</keyword>
<dbReference type="PANTHER" id="PTHR43630:SF1">
    <property type="entry name" value="POLY-BETA-1,6-N-ACETYL-D-GLUCOSAMINE SYNTHASE"/>
    <property type="match status" value="1"/>
</dbReference>
<feature type="transmembrane region" description="Helical" evidence="4">
    <location>
        <begin position="358"/>
        <end position="378"/>
    </location>
</feature>
<comment type="similarity">
    <text evidence="1">Belongs to the glycosyltransferase 2 family.</text>
</comment>
<dbReference type="Pfam" id="PF00535">
    <property type="entry name" value="Glycos_transf_2"/>
    <property type="match status" value="1"/>
</dbReference>
<accession>A0A545UHE2</accession>
<dbReference type="Gene3D" id="3.90.550.10">
    <property type="entry name" value="Spore Coat Polysaccharide Biosynthesis Protein SpsA, Chain A"/>
    <property type="match status" value="1"/>
</dbReference>
<evidence type="ECO:0000259" key="5">
    <source>
        <dbReference type="Pfam" id="PF00535"/>
    </source>
</evidence>
<dbReference type="GO" id="GO:0016757">
    <property type="term" value="F:glycosyltransferase activity"/>
    <property type="evidence" value="ECO:0007669"/>
    <property type="project" value="UniProtKB-KW"/>
</dbReference>
<dbReference type="OrthoDB" id="9766971at2"/>
<evidence type="ECO:0000313" key="6">
    <source>
        <dbReference type="EMBL" id="TQV88882.1"/>
    </source>
</evidence>
<feature type="transmembrane region" description="Helical" evidence="4">
    <location>
        <begin position="302"/>
        <end position="321"/>
    </location>
</feature>
<dbReference type="InterPro" id="IPR001173">
    <property type="entry name" value="Glyco_trans_2-like"/>
</dbReference>
<dbReference type="InterPro" id="IPR029044">
    <property type="entry name" value="Nucleotide-diphossugar_trans"/>
</dbReference>
<feature type="transmembrane region" description="Helical" evidence="4">
    <location>
        <begin position="6"/>
        <end position="27"/>
    </location>
</feature>
<name>A0A545UHE2_9GAMM</name>
<evidence type="ECO:0000313" key="7">
    <source>
        <dbReference type="Proteomes" id="UP000315439"/>
    </source>
</evidence>